<dbReference type="GO" id="GO:0006302">
    <property type="term" value="P:double-strand break repair"/>
    <property type="evidence" value="ECO:0007669"/>
    <property type="project" value="TreeGrafter"/>
</dbReference>
<dbReference type="Pfam" id="PF03372">
    <property type="entry name" value="Exo_endo_phos"/>
    <property type="match status" value="1"/>
</dbReference>
<keyword evidence="4" id="KW-0479">Metal-binding</keyword>
<evidence type="ECO:0000256" key="5">
    <source>
        <dbReference type="ARBA" id="ARBA00022763"/>
    </source>
</evidence>
<evidence type="ECO:0000259" key="9">
    <source>
        <dbReference type="Pfam" id="PF03372"/>
    </source>
</evidence>
<sequence length="390" mass="45691">MSFQNLICKDQEFTHLCPLNTPNLGLCVLEPGDCHRSIKRDRRMIPTTSDSQLTLGHEFGYVEEHLHEDCGQSQLVPVYQRTYQTTQPMGKKFSACTWNVWGLLKYTEHFLNWSIRKRLTHIIETIVSQKVDLLCLQEVSNPVFKILHEKLKDEYYFYEESIDTDKTRKTYNRGLENLFLSKKPASSFTNYRLGGNLGYSGNLSVLEFPDLLVFGCYLQAGSKYSPGQENNWFHYSRCRSEQLETIWQLCQQEPRRAKIIMGDMNFHLDGSVDEWPEVRQLDKFKKMGFIDSYRSLFPSNPGLTENTKINLMRYNSKFLEKRFRYDGILSFGLHPIDSVILGTEQIELTDEQIAEMIDVFVYKKDTKRMRVNRRLALWPSDHFGIMTIFG</sequence>
<feature type="domain" description="Endonuclease/exonuclease/phosphatase" evidence="9">
    <location>
        <begin position="96"/>
        <end position="382"/>
    </location>
</feature>
<evidence type="ECO:0000256" key="4">
    <source>
        <dbReference type="ARBA" id="ARBA00022723"/>
    </source>
</evidence>
<keyword evidence="7" id="KW-0460">Magnesium</keyword>
<dbReference type="GO" id="GO:0016605">
    <property type="term" value="C:PML body"/>
    <property type="evidence" value="ECO:0007669"/>
    <property type="project" value="TreeGrafter"/>
</dbReference>
<evidence type="ECO:0000256" key="3">
    <source>
        <dbReference type="ARBA" id="ARBA00022722"/>
    </source>
</evidence>
<keyword evidence="8" id="KW-0234">DNA repair</keyword>
<dbReference type="InterPro" id="IPR036691">
    <property type="entry name" value="Endo/exonu/phosph_ase_sf"/>
</dbReference>
<accession>A0A6C0BL57</accession>
<dbReference type="InterPro" id="IPR051547">
    <property type="entry name" value="TDP2-like"/>
</dbReference>
<evidence type="ECO:0000256" key="2">
    <source>
        <dbReference type="ARBA" id="ARBA00001946"/>
    </source>
</evidence>
<evidence type="ECO:0000256" key="1">
    <source>
        <dbReference type="ARBA" id="ARBA00001936"/>
    </source>
</evidence>
<keyword evidence="3" id="KW-0540">Nuclease</keyword>
<comment type="cofactor">
    <cofactor evidence="2">
        <name>Mg(2+)</name>
        <dbReference type="ChEBI" id="CHEBI:18420"/>
    </cofactor>
</comment>
<keyword evidence="5" id="KW-0227">DNA damage</keyword>
<dbReference type="GO" id="GO:0046872">
    <property type="term" value="F:metal ion binding"/>
    <property type="evidence" value="ECO:0007669"/>
    <property type="project" value="UniProtKB-KW"/>
</dbReference>
<protein>
    <recommendedName>
        <fullName evidence="9">Endonuclease/exonuclease/phosphatase domain-containing protein</fullName>
    </recommendedName>
</protein>
<dbReference type="GO" id="GO:0070260">
    <property type="term" value="F:5'-tyrosyl-DNA phosphodiesterase activity"/>
    <property type="evidence" value="ECO:0007669"/>
    <property type="project" value="TreeGrafter"/>
</dbReference>
<keyword evidence="6" id="KW-0378">Hydrolase</keyword>
<organism evidence="10">
    <name type="scientific">viral metagenome</name>
    <dbReference type="NCBI Taxonomy" id="1070528"/>
    <lineage>
        <taxon>unclassified sequences</taxon>
        <taxon>metagenomes</taxon>
        <taxon>organismal metagenomes</taxon>
    </lineage>
</organism>
<evidence type="ECO:0000313" key="10">
    <source>
        <dbReference type="EMBL" id="QHS92299.1"/>
    </source>
</evidence>
<dbReference type="GO" id="GO:0005737">
    <property type="term" value="C:cytoplasm"/>
    <property type="evidence" value="ECO:0007669"/>
    <property type="project" value="TreeGrafter"/>
</dbReference>
<dbReference type="InterPro" id="IPR005135">
    <property type="entry name" value="Endo/exonuclease/phosphatase"/>
</dbReference>
<dbReference type="GO" id="GO:0004518">
    <property type="term" value="F:nuclease activity"/>
    <property type="evidence" value="ECO:0007669"/>
    <property type="project" value="UniProtKB-KW"/>
</dbReference>
<dbReference type="PANTHER" id="PTHR15822:SF4">
    <property type="entry name" value="TYROSYL-DNA PHOSPHODIESTERASE 2"/>
    <property type="match status" value="1"/>
</dbReference>
<evidence type="ECO:0000256" key="7">
    <source>
        <dbReference type="ARBA" id="ARBA00022842"/>
    </source>
</evidence>
<dbReference type="AlphaFoldDB" id="A0A6C0BL57"/>
<name>A0A6C0BL57_9ZZZZ</name>
<dbReference type="Gene3D" id="3.60.10.10">
    <property type="entry name" value="Endonuclease/exonuclease/phosphatase"/>
    <property type="match status" value="1"/>
</dbReference>
<proteinExistence type="predicted"/>
<dbReference type="GO" id="GO:0003697">
    <property type="term" value="F:single-stranded DNA binding"/>
    <property type="evidence" value="ECO:0007669"/>
    <property type="project" value="TreeGrafter"/>
</dbReference>
<evidence type="ECO:0000256" key="8">
    <source>
        <dbReference type="ARBA" id="ARBA00023204"/>
    </source>
</evidence>
<dbReference type="EMBL" id="MN739177">
    <property type="protein sequence ID" value="QHS92299.1"/>
    <property type="molecule type" value="Genomic_DNA"/>
</dbReference>
<evidence type="ECO:0000256" key="6">
    <source>
        <dbReference type="ARBA" id="ARBA00022801"/>
    </source>
</evidence>
<dbReference type="SUPFAM" id="SSF56219">
    <property type="entry name" value="DNase I-like"/>
    <property type="match status" value="1"/>
</dbReference>
<comment type="cofactor">
    <cofactor evidence="1">
        <name>Mn(2+)</name>
        <dbReference type="ChEBI" id="CHEBI:29035"/>
    </cofactor>
</comment>
<dbReference type="PANTHER" id="PTHR15822">
    <property type="entry name" value="TRAF AND TNF RECEPTOR-ASSOCIATED PROTEIN"/>
    <property type="match status" value="1"/>
</dbReference>
<reference evidence="10" key="1">
    <citation type="journal article" date="2020" name="Nature">
        <title>Giant virus diversity and host interactions through global metagenomics.</title>
        <authorList>
            <person name="Schulz F."/>
            <person name="Roux S."/>
            <person name="Paez-Espino D."/>
            <person name="Jungbluth S."/>
            <person name="Walsh D.A."/>
            <person name="Denef V.J."/>
            <person name="McMahon K.D."/>
            <person name="Konstantinidis K.T."/>
            <person name="Eloe-Fadrosh E.A."/>
            <person name="Kyrpides N.C."/>
            <person name="Woyke T."/>
        </authorList>
    </citation>
    <scope>NUCLEOTIDE SEQUENCE</scope>
    <source>
        <strain evidence="10">GVMAG-M-3300014204-73</strain>
    </source>
</reference>